<dbReference type="GO" id="GO:0000981">
    <property type="term" value="F:DNA-binding transcription factor activity, RNA polymerase II-specific"/>
    <property type="evidence" value="ECO:0007669"/>
    <property type="project" value="InterPro"/>
</dbReference>
<keyword evidence="4" id="KW-0804">Transcription</keyword>
<dbReference type="PANTHER" id="PTHR31069:SF31">
    <property type="entry name" value="MONODICTYPHENONE CLUSTER TRANSCRIPTION FACTOR-RELATED"/>
    <property type="match status" value="1"/>
</dbReference>
<evidence type="ECO:0000256" key="3">
    <source>
        <dbReference type="ARBA" id="ARBA00023125"/>
    </source>
</evidence>
<dbReference type="Proteomes" id="UP000030151">
    <property type="component" value="Unassembled WGS sequence"/>
</dbReference>
<dbReference type="PRINTS" id="PR00755">
    <property type="entry name" value="AFLATOXINBRP"/>
</dbReference>
<name>A0A014PR30_9HYPO</name>
<dbReference type="GO" id="GO:0003677">
    <property type="term" value="F:DNA binding"/>
    <property type="evidence" value="ECO:0007669"/>
    <property type="project" value="UniProtKB-KW"/>
</dbReference>
<evidence type="ECO:0000256" key="4">
    <source>
        <dbReference type="ARBA" id="ARBA00023163"/>
    </source>
</evidence>
<dbReference type="InterPro" id="IPR001138">
    <property type="entry name" value="Zn2Cys6_DnaBD"/>
</dbReference>
<comment type="caution">
    <text evidence="8">The sequence shown here is derived from an EMBL/GenBank/DDBJ whole genome shotgun (WGS) entry which is preliminary data.</text>
</comment>
<dbReference type="InterPro" id="IPR013700">
    <property type="entry name" value="AflR"/>
</dbReference>
<dbReference type="PANTHER" id="PTHR31069">
    <property type="entry name" value="OLEATE-ACTIVATED TRANSCRIPTION FACTOR 1-RELATED"/>
    <property type="match status" value="1"/>
</dbReference>
<dbReference type="GO" id="GO:0045122">
    <property type="term" value="P:aflatoxin biosynthetic process"/>
    <property type="evidence" value="ECO:0007669"/>
    <property type="project" value="InterPro"/>
</dbReference>
<sequence length="456" mass="48181">MATLQSSRAGGSSNIVSSTAATSTMTTATIAMAVKLRDSCHACASSKLRCSKEKPTCSRCAKRGKVCEYFATRRAGRKHARKSTTRPSTVPSLPTPSPTLMQPSKGTTPASGTIQVFLDQYHGNYADSIPSPIASAETPLLSEPTPAATDMNFDDCFASPIDICVSGGPDACSHPEDYLGSWDLSYSLDPTTLWTEVPDKSTSLLDDALQVSPNHLGPQASLSMPQSAASWQQQQGQQELKATLQGSSCDCLNQTLALLSQLFQTSTTAASGSSSPTGGQAGASRSSRPSPCPLNGSFADSEHAIESIDTMLQCPCAQDGYLLALMSLIVFKALAWYENAARQPPGRADPVDSISKAGGLDDGSHQSRLAAQSVLGKLYRVQGLINTISQRLKARNHQGALDVASNNSLARDRREASGGDGATLPFSAALLDQLEVDLRRRVRAVSSCVVDILRHS</sequence>
<evidence type="ECO:0000256" key="6">
    <source>
        <dbReference type="SAM" id="MobiDB-lite"/>
    </source>
</evidence>
<proteinExistence type="predicted"/>
<dbReference type="InterPro" id="IPR050675">
    <property type="entry name" value="OAF3"/>
</dbReference>
<evidence type="ECO:0000259" key="7">
    <source>
        <dbReference type="PROSITE" id="PS50048"/>
    </source>
</evidence>
<keyword evidence="5" id="KW-0539">Nucleus</keyword>
<evidence type="ECO:0000313" key="9">
    <source>
        <dbReference type="Proteomes" id="UP000030151"/>
    </source>
</evidence>
<dbReference type="eggNOG" id="ENOG502SU4Z">
    <property type="taxonomic scope" value="Eukaryota"/>
</dbReference>
<keyword evidence="3" id="KW-0238">DNA-binding</keyword>
<dbReference type="AlphaFoldDB" id="A0A014PR30"/>
<dbReference type="PROSITE" id="PS50048">
    <property type="entry name" value="ZN2_CY6_FUNGAL_2"/>
    <property type="match status" value="1"/>
</dbReference>
<dbReference type="EMBL" id="JELW01000013">
    <property type="protein sequence ID" value="EXV00343.1"/>
    <property type="molecule type" value="Genomic_DNA"/>
</dbReference>
<feature type="region of interest" description="Disordered" evidence="6">
    <location>
        <begin position="77"/>
        <end position="109"/>
    </location>
</feature>
<dbReference type="InterPro" id="IPR036864">
    <property type="entry name" value="Zn2-C6_fun-type_DNA-bd_sf"/>
</dbReference>
<evidence type="ECO:0000256" key="1">
    <source>
        <dbReference type="ARBA" id="ARBA00022723"/>
    </source>
</evidence>
<keyword evidence="2" id="KW-0805">Transcription regulation</keyword>
<dbReference type="GO" id="GO:0005634">
    <property type="term" value="C:nucleus"/>
    <property type="evidence" value="ECO:0007669"/>
    <property type="project" value="InterPro"/>
</dbReference>
<dbReference type="PROSITE" id="PS00463">
    <property type="entry name" value="ZN2_CY6_FUNGAL_1"/>
    <property type="match status" value="1"/>
</dbReference>
<feature type="compositionally biased region" description="Low complexity" evidence="6">
    <location>
        <begin position="268"/>
        <end position="284"/>
    </location>
</feature>
<reference evidence="8 9" key="1">
    <citation type="submission" date="2014-02" db="EMBL/GenBank/DDBJ databases">
        <title>The genome sequence of the entomopathogenic fungus Metarhizium robertsii ARSEF 2575.</title>
        <authorList>
            <person name="Giuliano Garisto Donzelli B."/>
            <person name="Roe B.A."/>
            <person name="Macmil S.L."/>
            <person name="Krasnoff S.B."/>
            <person name="Gibson D.M."/>
        </authorList>
    </citation>
    <scope>NUCLEOTIDE SEQUENCE [LARGE SCALE GENOMIC DNA]</scope>
    <source>
        <strain evidence="8 9">ARSEF 2575</strain>
    </source>
</reference>
<accession>A0A014PR30</accession>
<dbReference type="CDD" id="cd00067">
    <property type="entry name" value="GAL4"/>
    <property type="match status" value="1"/>
</dbReference>
<gene>
    <name evidence="8" type="ORF">X797_006403</name>
</gene>
<dbReference type="Pfam" id="PF08493">
    <property type="entry name" value="AflR"/>
    <property type="match status" value="1"/>
</dbReference>
<evidence type="ECO:0000313" key="8">
    <source>
        <dbReference type="EMBL" id="EXV00343.1"/>
    </source>
</evidence>
<dbReference type="SUPFAM" id="SSF57701">
    <property type="entry name" value="Zn2/Cys6 DNA-binding domain"/>
    <property type="match status" value="1"/>
</dbReference>
<feature type="domain" description="Zn(2)-C6 fungal-type" evidence="7">
    <location>
        <begin position="39"/>
        <end position="69"/>
    </location>
</feature>
<dbReference type="GO" id="GO:0008270">
    <property type="term" value="F:zinc ion binding"/>
    <property type="evidence" value="ECO:0007669"/>
    <property type="project" value="InterPro"/>
</dbReference>
<feature type="region of interest" description="Disordered" evidence="6">
    <location>
        <begin position="268"/>
        <end position="295"/>
    </location>
</feature>
<evidence type="ECO:0000256" key="5">
    <source>
        <dbReference type="ARBA" id="ARBA00023242"/>
    </source>
</evidence>
<dbReference type="HOGENOM" id="CLU_031656_1_0_1"/>
<keyword evidence="1" id="KW-0479">Metal-binding</keyword>
<dbReference type="OrthoDB" id="2943660at2759"/>
<feature type="compositionally biased region" description="Low complexity" evidence="6">
    <location>
        <begin position="85"/>
        <end position="104"/>
    </location>
</feature>
<dbReference type="Pfam" id="PF00172">
    <property type="entry name" value="Zn_clus"/>
    <property type="match status" value="1"/>
</dbReference>
<evidence type="ECO:0000256" key="2">
    <source>
        <dbReference type="ARBA" id="ARBA00023015"/>
    </source>
</evidence>
<feature type="region of interest" description="Disordered" evidence="6">
    <location>
        <begin position="342"/>
        <end position="365"/>
    </location>
</feature>
<protein>
    <submittedName>
        <fullName evidence="8">Zn(2)-Cys(6) zinc finger domain protein</fullName>
    </submittedName>
</protein>
<organism evidence="8 9">
    <name type="scientific">Metarhizium robertsii</name>
    <dbReference type="NCBI Taxonomy" id="568076"/>
    <lineage>
        <taxon>Eukaryota</taxon>
        <taxon>Fungi</taxon>
        <taxon>Dikarya</taxon>
        <taxon>Ascomycota</taxon>
        <taxon>Pezizomycotina</taxon>
        <taxon>Sordariomycetes</taxon>
        <taxon>Hypocreomycetidae</taxon>
        <taxon>Hypocreales</taxon>
        <taxon>Clavicipitaceae</taxon>
        <taxon>Metarhizium</taxon>
    </lineage>
</organism>
<dbReference type="SMART" id="SM00066">
    <property type="entry name" value="GAL4"/>
    <property type="match status" value="1"/>
</dbReference>
<dbReference type="Gene3D" id="4.10.240.10">
    <property type="entry name" value="Zn(2)-C6 fungal-type DNA-binding domain"/>
    <property type="match status" value="1"/>
</dbReference>
<feature type="region of interest" description="Disordered" evidence="6">
    <location>
        <begin position="211"/>
        <end position="234"/>
    </location>
</feature>